<dbReference type="GO" id="GO:0016020">
    <property type="term" value="C:membrane"/>
    <property type="evidence" value="ECO:0007669"/>
    <property type="project" value="InterPro"/>
</dbReference>
<comment type="catalytic activity">
    <reaction evidence="1">
        <text>ATP + protein L-histidine = ADP + protein N-phospho-L-histidine.</text>
        <dbReference type="EC" id="2.7.13.3"/>
    </reaction>
</comment>
<dbReference type="GO" id="GO:0005524">
    <property type="term" value="F:ATP binding"/>
    <property type="evidence" value="ECO:0007669"/>
    <property type="project" value="UniProtKB-KW"/>
</dbReference>
<evidence type="ECO:0000313" key="11">
    <source>
        <dbReference type="EMBL" id="SDL85572.1"/>
    </source>
</evidence>
<evidence type="ECO:0000313" key="12">
    <source>
        <dbReference type="Proteomes" id="UP000182347"/>
    </source>
</evidence>
<dbReference type="Pfam" id="PF07730">
    <property type="entry name" value="HisKA_3"/>
    <property type="match status" value="1"/>
</dbReference>
<feature type="domain" description="Signal transduction histidine kinase subgroup 3 dimerisation and phosphoacceptor" evidence="10">
    <location>
        <begin position="186"/>
        <end position="247"/>
    </location>
</feature>
<name>A0A1G9NGA3_9BACI</name>
<dbReference type="GO" id="GO:0046983">
    <property type="term" value="F:protein dimerization activity"/>
    <property type="evidence" value="ECO:0007669"/>
    <property type="project" value="InterPro"/>
</dbReference>
<dbReference type="Gene3D" id="3.30.565.10">
    <property type="entry name" value="Histidine kinase-like ATPase, C-terminal domain"/>
    <property type="match status" value="1"/>
</dbReference>
<evidence type="ECO:0000256" key="2">
    <source>
        <dbReference type="ARBA" id="ARBA00012438"/>
    </source>
</evidence>
<reference evidence="12" key="1">
    <citation type="submission" date="2016-10" db="EMBL/GenBank/DDBJ databases">
        <authorList>
            <person name="Varghese N."/>
            <person name="Submissions S."/>
        </authorList>
    </citation>
    <scope>NUCLEOTIDE SEQUENCE [LARGE SCALE GENOMIC DNA]</scope>
    <source>
        <strain evidence="12">CGMCC 1.6199</strain>
    </source>
</reference>
<gene>
    <name evidence="11" type="ORF">SAMN05216244_0990</name>
</gene>
<protein>
    <recommendedName>
        <fullName evidence="2">histidine kinase</fullName>
        <ecNumber evidence="2">2.7.13.3</ecNumber>
    </recommendedName>
</protein>
<feature type="transmembrane region" description="Helical" evidence="9">
    <location>
        <begin position="105"/>
        <end position="121"/>
    </location>
</feature>
<accession>A0A1G9NGA3</accession>
<keyword evidence="12" id="KW-1185">Reference proteome</keyword>
<feature type="transmembrane region" description="Helical" evidence="9">
    <location>
        <begin position="127"/>
        <end position="147"/>
    </location>
</feature>
<dbReference type="STRING" id="482461.SAMN05216244_0990"/>
<dbReference type="Gene3D" id="1.20.5.1930">
    <property type="match status" value="1"/>
</dbReference>
<evidence type="ECO:0000256" key="5">
    <source>
        <dbReference type="ARBA" id="ARBA00022741"/>
    </source>
</evidence>
<keyword evidence="9" id="KW-0812">Transmembrane</keyword>
<dbReference type="InterPro" id="IPR036890">
    <property type="entry name" value="HATPase_C_sf"/>
</dbReference>
<dbReference type="Proteomes" id="UP000182347">
    <property type="component" value="Unassembled WGS sequence"/>
</dbReference>
<keyword evidence="3" id="KW-0597">Phosphoprotein</keyword>
<dbReference type="PANTHER" id="PTHR24421:SF10">
    <property type="entry name" value="NITRATE_NITRITE SENSOR PROTEIN NARQ"/>
    <property type="match status" value="1"/>
</dbReference>
<evidence type="ECO:0000256" key="1">
    <source>
        <dbReference type="ARBA" id="ARBA00000085"/>
    </source>
</evidence>
<dbReference type="EC" id="2.7.13.3" evidence="2"/>
<dbReference type="OrthoDB" id="199946at2"/>
<evidence type="ECO:0000256" key="6">
    <source>
        <dbReference type="ARBA" id="ARBA00022777"/>
    </source>
</evidence>
<evidence type="ECO:0000256" key="7">
    <source>
        <dbReference type="ARBA" id="ARBA00022840"/>
    </source>
</evidence>
<organism evidence="11 12">
    <name type="scientific">Sediminibacillus halophilus</name>
    <dbReference type="NCBI Taxonomy" id="482461"/>
    <lineage>
        <taxon>Bacteria</taxon>
        <taxon>Bacillati</taxon>
        <taxon>Bacillota</taxon>
        <taxon>Bacilli</taxon>
        <taxon>Bacillales</taxon>
        <taxon>Bacillaceae</taxon>
        <taxon>Sediminibacillus</taxon>
    </lineage>
</organism>
<keyword evidence="9" id="KW-0472">Membrane</keyword>
<dbReference type="PANTHER" id="PTHR24421">
    <property type="entry name" value="NITRATE/NITRITE SENSOR PROTEIN NARX-RELATED"/>
    <property type="match status" value="1"/>
</dbReference>
<evidence type="ECO:0000256" key="8">
    <source>
        <dbReference type="ARBA" id="ARBA00023012"/>
    </source>
</evidence>
<keyword evidence="8" id="KW-0902">Two-component regulatory system</keyword>
<dbReference type="InterPro" id="IPR011712">
    <property type="entry name" value="Sig_transdc_His_kin_sub3_dim/P"/>
</dbReference>
<sequence>MYRYTFWLCFLLLAGLWGFALLQPQGVVGISPVRWFGSALFFALYFLLPLFRSRAAIQAILLSSSSLVIMAVFWPLHTDTPNHLILLLFAYLAGEAVYRLPGRHALISGAVIGICAVLPALEENGEYFSFPFLFFYLAMLGLALSIFHRIHQELEAVAVRYDALLREYRGLKRRAVSDEKLARQQERTQIGREIHDSVGHKLTNLLMQLEVARMEAEEAQKKRIGLLKGLAQESLDETRTAVKALSQEEIGGIPAMIRLIRKLEAEKFIRIQFAVKNRAFSARLTPEQAAAMYRAVQESLTNVMRHGSNREASITFESAGERIFRFEVSNPIPSGYRFEEGYGLTSMKERVQQAGGSLEILAYNCLFIIRGTFPLQKKEDTASGSDSIS</sequence>
<dbReference type="EMBL" id="FNHF01000001">
    <property type="protein sequence ID" value="SDL85572.1"/>
    <property type="molecule type" value="Genomic_DNA"/>
</dbReference>
<feature type="transmembrane region" description="Helical" evidence="9">
    <location>
        <begin position="32"/>
        <end position="48"/>
    </location>
</feature>
<evidence type="ECO:0000256" key="3">
    <source>
        <dbReference type="ARBA" id="ARBA00022553"/>
    </source>
</evidence>
<keyword evidence="6 11" id="KW-0418">Kinase</keyword>
<evidence type="ECO:0000259" key="10">
    <source>
        <dbReference type="Pfam" id="PF07730"/>
    </source>
</evidence>
<evidence type="ECO:0000256" key="9">
    <source>
        <dbReference type="SAM" id="Phobius"/>
    </source>
</evidence>
<keyword evidence="7" id="KW-0067">ATP-binding</keyword>
<keyword evidence="5" id="KW-0547">Nucleotide-binding</keyword>
<evidence type="ECO:0000256" key="4">
    <source>
        <dbReference type="ARBA" id="ARBA00022679"/>
    </source>
</evidence>
<dbReference type="RefSeq" id="WP_074597717.1">
    <property type="nucleotide sequence ID" value="NZ_FNHF01000001.1"/>
</dbReference>
<proteinExistence type="predicted"/>
<keyword evidence="9" id="KW-1133">Transmembrane helix</keyword>
<keyword evidence="4" id="KW-0808">Transferase</keyword>
<dbReference type="InterPro" id="IPR050482">
    <property type="entry name" value="Sensor_HK_TwoCompSys"/>
</dbReference>
<dbReference type="AlphaFoldDB" id="A0A1G9NGA3"/>
<dbReference type="GO" id="GO:0000155">
    <property type="term" value="F:phosphorelay sensor kinase activity"/>
    <property type="evidence" value="ECO:0007669"/>
    <property type="project" value="InterPro"/>
</dbReference>
<dbReference type="CDD" id="cd16917">
    <property type="entry name" value="HATPase_UhpB-NarQ-NarX-like"/>
    <property type="match status" value="1"/>
</dbReference>
<feature type="transmembrane region" description="Helical" evidence="9">
    <location>
        <begin position="55"/>
        <end position="74"/>
    </location>
</feature>